<dbReference type="RefSeq" id="WP_043846746.1">
    <property type="nucleotide sequence ID" value="NZ_AQQW01000015.1"/>
</dbReference>
<protein>
    <submittedName>
        <fullName evidence="1">Uncharacterized protein</fullName>
    </submittedName>
</protein>
<evidence type="ECO:0000313" key="2">
    <source>
        <dbReference type="Proteomes" id="UP000019063"/>
    </source>
</evidence>
<sequence>MTNREFSRWTAFFAAAVANWDGHARVEQPSCSDQVSDADMERFLKMVRSQADMMEREHFYAAAGTLH</sequence>
<dbReference type="Proteomes" id="UP000019063">
    <property type="component" value="Unassembled WGS sequence"/>
</dbReference>
<comment type="caution">
    <text evidence="1">The sequence shown here is derived from an EMBL/GenBank/DDBJ whole genome shotgun (WGS) entry which is preliminary data.</text>
</comment>
<name>W4HEP8_9RHOB</name>
<organism evidence="1 2">
    <name type="scientific">Roseivivax marinus</name>
    <dbReference type="NCBI Taxonomy" id="1379903"/>
    <lineage>
        <taxon>Bacteria</taxon>
        <taxon>Pseudomonadati</taxon>
        <taxon>Pseudomonadota</taxon>
        <taxon>Alphaproteobacteria</taxon>
        <taxon>Rhodobacterales</taxon>
        <taxon>Roseobacteraceae</taxon>
        <taxon>Roseivivax</taxon>
    </lineage>
</organism>
<proteinExistence type="predicted"/>
<dbReference type="AlphaFoldDB" id="W4HEP8"/>
<evidence type="ECO:0000313" key="1">
    <source>
        <dbReference type="EMBL" id="ETW11189.1"/>
    </source>
</evidence>
<dbReference type="EMBL" id="AQQW01000015">
    <property type="protein sequence ID" value="ETW11189.1"/>
    <property type="molecule type" value="Genomic_DNA"/>
</dbReference>
<reference evidence="1 2" key="1">
    <citation type="journal article" date="2014" name="Antonie Van Leeuwenhoek">
        <title>Roseivivax atlanticus sp. nov., isolated from surface seawater of the Atlantic Ocean.</title>
        <authorList>
            <person name="Li G."/>
            <person name="Lai Q."/>
            <person name="Liu X."/>
            <person name="Sun F."/>
            <person name="Shao Z."/>
        </authorList>
    </citation>
    <scope>NUCLEOTIDE SEQUENCE [LARGE SCALE GENOMIC DNA]</scope>
    <source>
        <strain evidence="1 2">22II-s10s</strain>
    </source>
</reference>
<keyword evidence="2" id="KW-1185">Reference proteome</keyword>
<accession>W4HEP8</accession>
<gene>
    <name evidence="1" type="ORF">ATO8_18585</name>
</gene>